<evidence type="ECO:0008006" key="4">
    <source>
        <dbReference type="Google" id="ProtNLM"/>
    </source>
</evidence>
<dbReference type="OrthoDB" id="5803286at2"/>
<accession>A0A0M4DF06</accession>
<feature type="chain" id="PRO_5005792480" description="Lipoprotein" evidence="1">
    <location>
        <begin position="24"/>
        <end position="427"/>
    </location>
</feature>
<proteinExistence type="predicted"/>
<dbReference type="PATRIC" id="fig|1603606.3.peg.480"/>
<gene>
    <name evidence="2" type="ORF">DSOUD_0443</name>
</gene>
<name>A0A0M4DF06_9BACT</name>
<keyword evidence="3" id="KW-1185">Reference proteome</keyword>
<feature type="signal peptide" evidence="1">
    <location>
        <begin position="1"/>
        <end position="23"/>
    </location>
</feature>
<sequence>MSRICSFAALFFLCACSGGDTTAYDLGPGGSDPDLSDISVYVSDGSYAEVLKACSTADMAGLCTLGTLPLIGDESPTPTIPDVMSRVLVSHPWMAVRFEEVLNNLPPDMLTLFKGVTAIVIDSDIRPSFYSAGTAAIYLDPASLWLTNEEKATISRAADYRSNFGADLQFIDLWRYVKGNDYAYASYSLTGTETRQLSDLTFPLARLLYHELAHANDLLPPGSQPALDLQMTPYQAILSLADVTIAERLHAASPLTSELWLSLAQVLYRGVPATPEQIDYSADVVGDSFASDVANETYSYSSKYEDVAMLFEEAMMKYHFDIDRDIAFTDLPLTITPTCDDYRVRWGVRNRLGDPVVKPRAEFVAAALLPGVDLGTFFADFPTPTSMAIDQGWCSNLTLLAVAHQGLAPKKEIHPDQFRQDLLLPGD</sequence>
<evidence type="ECO:0000313" key="2">
    <source>
        <dbReference type="EMBL" id="ALC15237.1"/>
    </source>
</evidence>
<reference evidence="2 3" key="1">
    <citation type="submission" date="2015-07" db="EMBL/GenBank/DDBJ databases">
        <title>Isolation and Genomic Characterization of a Novel Halophilic Metal-Reducing Deltaproteobacterium from the Deep Subsurface.</title>
        <authorList>
            <person name="Badalamenti J.P."/>
            <person name="Summers Z.M."/>
            <person name="Gralnick J.A."/>
            <person name="Bond D.R."/>
        </authorList>
    </citation>
    <scope>NUCLEOTIDE SEQUENCE [LARGE SCALE GENOMIC DNA]</scope>
    <source>
        <strain evidence="2 3">WTL</strain>
    </source>
</reference>
<evidence type="ECO:0000313" key="3">
    <source>
        <dbReference type="Proteomes" id="UP000057158"/>
    </source>
</evidence>
<keyword evidence="1" id="KW-0732">Signal</keyword>
<dbReference type="RefSeq" id="WP_053549461.1">
    <property type="nucleotide sequence ID" value="NZ_CP010802.1"/>
</dbReference>
<dbReference type="EMBL" id="CP010802">
    <property type="protein sequence ID" value="ALC15237.1"/>
    <property type="molecule type" value="Genomic_DNA"/>
</dbReference>
<evidence type="ECO:0000256" key="1">
    <source>
        <dbReference type="SAM" id="SignalP"/>
    </source>
</evidence>
<dbReference type="STRING" id="1603606.DSOUD_0443"/>
<organism evidence="2 3">
    <name type="scientific">Desulfuromonas soudanensis</name>
    <dbReference type="NCBI Taxonomy" id="1603606"/>
    <lineage>
        <taxon>Bacteria</taxon>
        <taxon>Pseudomonadati</taxon>
        <taxon>Thermodesulfobacteriota</taxon>
        <taxon>Desulfuromonadia</taxon>
        <taxon>Desulfuromonadales</taxon>
        <taxon>Desulfuromonadaceae</taxon>
        <taxon>Desulfuromonas</taxon>
    </lineage>
</organism>
<dbReference type="Proteomes" id="UP000057158">
    <property type="component" value="Chromosome"/>
</dbReference>
<protein>
    <recommendedName>
        <fullName evidence="4">Lipoprotein</fullName>
    </recommendedName>
</protein>
<dbReference type="KEGG" id="des:DSOUD_0443"/>
<dbReference type="PROSITE" id="PS51257">
    <property type="entry name" value="PROKAR_LIPOPROTEIN"/>
    <property type="match status" value="1"/>
</dbReference>
<dbReference type="AlphaFoldDB" id="A0A0M4DF06"/>